<evidence type="ECO:0000256" key="1">
    <source>
        <dbReference type="SAM" id="SignalP"/>
    </source>
</evidence>
<keyword evidence="3" id="KW-1185">Reference proteome</keyword>
<evidence type="ECO:0000313" key="3">
    <source>
        <dbReference type="Proteomes" id="UP001054945"/>
    </source>
</evidence>
<reference evidence="2 3" key="1">
    <citation type="submission" date="2021-06" db="EMBL/GenBank/DDBJ databases">
        <title>Caerostris extrusa draft genome.</title>
        <authorList>
            <person name="Kono N."/>
            <person name="Arakawa K."/>
        </authorList>
    </citation>
    <scope>NUCLEOTIDE SEQUENCE [LARGE SCALE GENOMIC DNA]</scope>
</reference>
<keyword evidence="1" id="KW-0732">Signal</keyword>
<proteinExistence type="predicted"/>
<dbReference type="Proteomes" id="UP001054945">
    <property type="component" value="Unassembled WGS sequence"/>
</dbReference>
<protein>
    <submittedName>
        <fullName evidence="2">Uncharacterized protein</fullName>
    </submittedName>
</protein>
<feature type="chain" id="PRO_5043741631" evidence="1">
    <location>
        <begin position="20"/>
        <end position="110"/>
    </location>
</feature>
<dbReference type="AlphaFoldDB" id="A0AAV4V6H1"/>
<dbReference type="EMBL" id="BPLR01013976">
    <property type="protein sequence ID" value="GIY65254.1"/>
    <property type="molecule type" value="Genomic_DNA"/>
</dbReference>
<organism evidence="2 3">
    <name type="scientific">Caerostris extrusa</name>
    <name type="common">Bark spider</name>
    <name type="synonym">Caerostris bankana</name>
    <dbReference type="NCBI Taxonomy" id="172846"/>
    <lineage>
        <taxon>Eukaryota</taxon>
        <taxon>Metazoa</taxon>
        <taxon>Ecdysozoa</taxon>
        <taxon>Arthropoda</taxon>
        <taxon>Chelicerata</taxon>
        <taxon>Arachnida</taxon>
        <taxon>Araneae</taxon>
        <taxon>Araneomorphae</taxon>
        <taxon>Entelegynae</taxon>
        <taxon>Araneoidea</taxon>
        <taxon>Araneidae</taxon>
        <taxon>Caerostris</taxon>
    </lineage>
</organism>
<feature type="signal peptide" evidence="1">
    <location>
        <begin position="1"/>
        <end position="19"/>
    </location>
</feature>
<gene>
    <name evidence="2" type="ORF">CEXT_422781</name>
</gene>
<accession>A0AAV4V6H1</accession>
<name>A0AAV4V6H1_CAEEX</name>
<comment type="caution">
    <text evidence="2">The sequence shown here is derived from an EMBL/GenBank/DDBJ whole genome shotgun (WGS) entry which is preliminary data.</text>
</comment>
<sequence>MPTHCVIFHPILTLNVASAKSDAECTIQLHLIPQDATQGLFRMPVVTRNVWQQSLKSFQGDEGEMKSFAFWGVGLSLSFRENSCSSRAPLRFFSRNGRLYHERKKDSKRF</sequence>
<evidence type="ECO:0000313" key="2">
    <source>
        <dbReference type="EMBL" id="GIY65254.1"/>
    </source>
</evidence>